<protein>
    <recommendedName>
        <fullName evidence="4">Fe-S oxidoreductase</fullName>
    </recommendedName>
</protein>
<accession>A0ABP8LAC4</accession>
<evidence type="ECO:0000313" key="2">
    <source>
        <dbReference type="EMBL" id="GAA4424711.1"/>
    </source>
</evidence>
<feature type="region of interest" description="Disordered" evidence="1">
    <location>
        <begin position="35"/>
        <end position="108"/>
    </location>
</feature>
<name>A0ABP8LAC4_9BURK</name>
<dbReference type="RefSeq" id="WP_345063788.1">
    <property type="nucleotide sequence ID" value="NZ_BAABEX010000013.1"/>
</dbReference>
<feature type="compositionally biased region" description="Low complexity" evidence="1">
    <location>
        <begin position="39"/>
        <end position="49"/>
    </location>
</feature>
<organism evidence="2 3">
    <name type="scientific">Acidovorax lacteus</name>
    <dbReference type="NCBI Taxonomy" id="1924988"/>
    <lineage>
        <taxon>Bacteria</taxon>
        <taxon>Pseudomonadati</taxon>
        <taxon>Pseudomonadota</taxon>
        <taxon>Betaproteobacteria</taxon>
        <taxon>Burkholderiales</taxon>
        <taxon>Comamonadaceae</taxon>
        <taxon>Acidovorax</taxon>
    </lineage>
</organism>
<dbReference type="EMBL" id="BAABEX010000013">
    <property type="protein sequence ID" value="GAA4424711.1"/>
    <property type="molecule type" value="Genomic_DNA"/>
</dbReference>
<proteinExistence type="predicted"/>
<reference evidence="3" key="1">
    <citation type="journal article" date="2019" name="Int. J. Syst. Evol. Microbiol.">
        <title>The Global Catalogue of Microorganisms (GCM) 10K type strain sequencing project: providing services to taxonomists for standard genome sequencing and annotation.</title>
        <authorList>
            <consortium name="The Broad Institute Genomics Platform"/>
            <consortium name="The Broad Institute Genome Sequencing Center for Infectious Disease"/>
            <person name="Wu L."/>
            <person name="Ma J."/>
        </authorList>
    </citation>
    <scope>NUCLEOTIDE SEQUENCE [LARGE SCALE GENOMIC DNA]</scope>
    <source>
        <strain evidence="3">JCM 31890</strain>
    </source>
</reference>
<feature type="compositionally biased region" description="Pro residues" evidence="1">
    <location>
        <begin position="50"/>
        <end position="70"/>
    </location>
</feature>
<feature type="compositionally biased region" description="Low complexity" evidence="1">
    <location>
        <begin position="95"/>
        <end position="108"/>
    </location>
</feature>
<comment type="caution">
    <text evidence="2">The sequence shown here is derived from an EMBL/GenBank/DDBJ whole genome shotgun (WGS) entry which is preliminary data.</text>
</comment>
<feature type="compositionally biased region" description="Low complexity" evidence="1">
    <location>
        <begin position="71"/>
        <end position="87"/>
    </location>
</feature>
<keyword evidence="3" id="KW-1185">Reference proteome</keyword>
<dbReference type="Proteomes" id="UP001501788">
    <property type="component" value="Unassembled WGS sequence"/>
</dbReference>
<gene>
    <name evidence="2" type="ORF">GCM10023090_18600</name>
</gene>
<evidence type="ECO:0000256" key="1">
    <source>
        <dbReference type="SAM" id="MobiDB-lite"/>
    </source>
</evidence>
<sequence length="382" mass="37149">MAAPIDPPRTAAAPLALALAEAALQRQAALLGKGGTADALGGLRPGPEGALPPPAPTSPAAVPVPSPPVPGAGAAAGRPPAAPSPSAQVSWSGRAPQGLPGAAAPAGVQPAVLPRPGLASAPGPAGVAAPAAPGALPPAWPAAGVPRPMAALLQAVLPALWPSPAQAQGATPGPRLLAAQAWPSLPAAAALQDEGAGLPMLVPWRSAPAVLHTPDGPRQGVLTLLLPGPTPAALLGSSPAAVQAAFAGAGASLQAGAYALLLADAQGQRSSGLLVLELAPWVPPLVYGRDTLQPRTDAWAQMAAAQASGHRPDADVLDAPHTLCDRAGCPYEGRAPCAQPFCLDVRPVAPAAALTAAGDEPGQRPTAPGLEPPATSPAVPSD</sequence>
<evidence type="ECO:0000313" key="3">
    <source>
        <dbReference type="Proteomes" id="UP001501788"/>
    </source>
</evidence>
<feature type="region of interest" description="Disordered" evidence="1">
    <location>
        <begin position="353"/>
        <end position="382"/>
    </location>
</feature>
<evidence type="ECO:0008006" key="4">
    <source>
        <dbReference type="Google" id="ProtNLM"/>
    </source>
</evidence>